<keyword evidence="1" id="KW-0812">Transmembrane</keyword>
<dbReference type="Ensembl" id="ENSOTST00005171269.1">
    <property type="protein sequence ID" value="ENSOTSP00005111643.1"/>
    <property type="gene ID" value="ENSOTSG00005068314.1"/>
</dbReference>
<proteinExistence type="predicted"/>
<reference evidence="3" key="1">
    <citation type="journal article" date="2018" name="PLoS ONE">
        <title>Chinook salmon (Oncorhynchus tshawytscha) genome and transcriptome.</title>
        <authorList>
            <person name="Christensen K.A."/>
            <person name="Leong J.S."/>
            <person name="Sakhrani D."/>
            <person name="Biagi C.A."/>
            <person name="Minkley D.R."/>
            <person name="Withler R.E."/>
            <person name="Rondeau E.B."/>
            <person name="Koop B.F."/>
            <person name="Devlin R.H."/>
        </authorList>
    </citation>
    <scope>NUCLEOTIDE SEQUENCE [LARGE SCALE GENOMIC DNA]</scope>
</reference>
<feature type="transmembrane region" description="Helical" evidence="1">
    <location>
        <begin position="123"/>
        <end position="143"/>
    </location>
</feature>
<organism evidence="2 3">
    <name type="scientific">Oncorhynchus tshawytscha</name>
    <name type="common">Chinook salmon</name>
    <name type="synonym">Salmo tshawytscha</name>
    <dbReference type="NCBI Taxonomy" id="74940"/>
    <lineage>
        <taxon>Eukaryota</taxon>
        <taxon>Metazoa</taxon>
        <taxon>Chordata</taxon>
        <taxon>Craniata</taxon>
        <taxon>Vertebrata</taxon>
        <taxon>Euteleostomi</taxon>
        <taxon>Actinopterygii</taxon>
        <taxon>Neopterygii</taxon>
        <taxon>Teleostei</taxon>
        <taxon>Protacanthopterygii</taxon>
        <taxon>Salmoniformes</taxon>
        <taxon>Salmonidae</taxon>
        <taxon>Salmoninae</taxon>
        <taxon>Oncorhynchus</taxon>
    </lineage>
</organism>
<keyword evidence="1" id="KW-0472">Membrane</keyword>
<reference evidence="2" key="2">
    <citation type="submission" date="2025-08" db="UniProtKB">
        <authorList>
            <consortium name="Ensembl"/>
        </authorList>
    </citation>
    <scope>IDENTIFICATION</scope>
</reference>
<dbReference type="GeneTree" id="ENSGT01060000252286"/>
<protein>
    <submittedName>
        <fullName evidence="2">Uncharacterized protein</fullName>
    </submittedName>
</protein>
<dbReference type="InterPro" id="IPR039373">
    <property type="entry name" value="Peptidase_M28B"/>
</dbReference>
<evidence type="ECO:0000313" key="2">
    <source>
        <dbReference type="Ensembl" id="ENSOTSP00005111643.1"/>
    </source>
</evidence>
<evidence type="ECO:0000256" key="1">
    <source>
        <dbReference type="SAM" id="Phobius"/>
    </source>
</evidence>
<gene>
    <name evidence="2" type="primary">NAALADL2</name>
</gene>
<dbReference type="PANTHER" id="PTHR10404">
    <property type="entry name" value="N-ACETYLATED-ALPHA-LINKED ACIDIC DIPEPTIDASE"/>
    <property type="match status" value="1"/>
</dbReference>
<dbReference type="AlphaFoldDB" id="A0AAZ3P6C4"/>
<dbReference type="PANTHER" id="PTHR10404:SF32">
    <property type="entry name" value="INACTIVE N-ACETYLATED-ALPHA-LINKED ACIDIC DIPEPTIDASE-LIKE PROTEIN 2"/>
    <property type="match status" value="1"/>
</dbReference>
<sequence>THSYLHSHPNTCKGIGNRKVRAAHVVSLEREALQASALDLEWDLEKELQQSFPHLDHFQLACVENRTVDNSNSADLDMHLEPIQPSVSVSPHGRFERLQKDPNCISHFTGAPPKGQWRSSCSLVRYMLAGVGLFILGFLIGHYTHRPDHARKTHQLEFTTLSDDSIEAKAKQLYQQWTYLRLKDIQQASYSILLSLTGPSPSSIVHWDSHQCFLPSGAQLDPRNHNNNPTADQHFSYAACYAKGSLGVQHIYPDLIRARTTMNVINQVALLKLGQVAFFFKVSLLADMGFGGVLLYMDPCDSPSDQSLWHKAFGVNLNPRGDSSTPGYLTSLLVQPISASLAKRLLNIQSVELGSLCTPLAMPAASGTTLSNFIEQTKAEEMLDTLVLANVFGNKQMFSTRITGIVTRTWSNANFVLPFNICCLASCSVLKYTLITHSVFKPVESASCYTALSKVYTMICLKSFLRNVCHFEDVTF</sequence>
<keyword evidence="1" id="KW-1133">Transmembrane helix</keyword>
<reference evidence="2" key="3">
    <citation type="submission" date="2025-09" db="UniProtKB">
        <authorList>
            <consortium name="Ensembl"/>
        </authorList>
    </citation>
    <scope>IDENTIFICATION</scope>
</reference>
<dbReference type="Gene3D" id="3.50.30.30">
    <property type="match status" value="1"/>
</dbReference>
<dbReference type="SUPFAM" id="SSF52025">
    <property type="entry name" value="PA domain"/>
    <property type="match status" value="1"/>
</dbReference>
<dbReference type="InterPro" id="IPR046450">
    <property type="entry name" value="PA_dom_sf"/>
</dbReference>
<dbReference type="Gene3D" id="3.40.630.10">
    <property type="entry name" value="Zn peptidases"/>
    <property type="match status" value="1"/>
</dbReference>
<name>A0AAZ3P6C4_ONCTS</name>
<evidence type="ECO:0000313" key="3">
    <source>
        <dbReference type="Proteomes" id="UP000694402"/>
    </source>
</evidence>
<accession>A0AAZ3P6C4</accession>
<keyword evidence="3" id="KW-1185">Reference proteome</keyword>
<dbReference type="Proteomes" id="UP000694402">
    <property type="component" value="Unassembled WGS sequence"/>
</dbReference>